<dbReference type="NCBIfam" id="TIGR01843">
    <property type="entry name" value="type_I_hlyD"/>
    <property type="match status" value="1"/>
</dbReference>
<dbReference type="AlphaFoldDB" id="A0AAP3XRM2"/>
<feature type="transmembrane region" description="Helical" evidence="9">
    <location>
        <begin position="21"/>
        <end position="44"/>
    </location>
</feature>
<keyword evidence="10" id="KW-0175">Coiled coil</keyword>
<evidence type="ECO:0000256" key="7">
    <source>
        <dbReference type="ARBA" id="ARBA00022989"/>
    </source>
</evidence>
<accession>A0AAP3XRM2</accession>
<comment type="caution">
    <text evidence="13">The sequence shown here is derived from an EMBL/GenBank/DDBJ whole genome shotgun (WGS) entry which is preliminary data.</text>
</comment>
<dbReference type="GO" id="GO:0005886">
    <property type="term" value="C:plasma membrane"/>
    <property type="evidence" value="ECO:0007669"/>
    <property type="project" value="UniProtKB-SubCell"/>
</dbReference>
<evidence type="ECO:0000256" key="6">
    <source>
        <dbReference type="ARBA" id="ARBA00022692"/>
    </source>
</evidence>
<protein>
    <recommendedName>
        <fullName evidence="9">Membrane fusion protein (MFP) family protein</fullName>
    </recommendedName>
</protein>
<proteinExistence type="inferred from homology"/>
<keyword evidence="6 9" id="KW-0812">Transmembrane</keyword>
<dbReference type="Pfam" id="PF25994">
    <property type="entry name" value="HH_AprE"/>
    <property type="match status" value="1"/>
</dbReference>
<keyword evidence="7 9" id="KW-1133">Transmembrane helix</keyword>
<dbReference type="InterPro" id="IPR010129">
    <property type="entry name" value="T1SS_HlyD"/>
</dbReference>
<dbReference type="PANTHER" id="PTHR30386:SF26">
    <property type="entry name" value="TRANSPORT PROTEIN COMB"/>
    <property type="match status" value="1"/>
</dbReference>
<name>A0AAP3XRM2_9PROT</name>
<dbReference type="InterPro" id="IPR058781">
    <property type="entry name" value="HH_AprE-like"/>
</dbReference>
<evidence type="ECO:0000259" key="12">
    <source>
        <dbReference type="Pfam" id="PF26002"/>
    </source>
</evidence>
<dbReference type="Gene3D" id="2.40.50.100">
    <property type="match status" value="1"/>
</dbReference>
<dbReference type="GO" id="GO:0015031">
    <property type="term" value="P:protein transport"/>
    <property type="evidence" value="ECO:0007669"/>
    <property type="project" value="InterPro"/>
</dbReference>
<keyword evidence="14" id="KW-1185">Reference proteome</keyword>
<evidence type="ECO:0000256" key="1">
    <source>
        <dbReference type="ARBA" id="ARBA00004377"/>
    </source>
</evidence>
<evidence type="ECO:0000256" key="3">
    <source>
        <dbReference type="ARBA" id="ARBA00022448"/>
    </source>
</evidence>
<dbReference type="InterPro" id="IPR050739">
    <property type="entry name" value="MFP"/>
</dbReference>
<dbReference type="PRINTS" id="PR01490">
    <property type="entry name" value="RTXTOXIND"/>
</dbReference>
<dbReference type="RefSeq" id="WP_327789140.1">
    <property type="nucleotide sequence ID" value="NZ_JARGEQ010000092.1"/>
</dbReference>
<dbReference type="Proteomes" id="UP001301140">
    <property type="component" value="Unassembled WGS sequence"/>
</dbReference>
<gene>
    <name evidence="13" type="ORF">PZ740_10050</name>
</gene>
<dbReference type="Gene3D" id="2.40.30.170">
    <property type="match status" value="1"/>
</dbReference>
<evidence type="ECO:0000256" key="9">
    <source>
        <dbReference type="RuleBase" id="RU365093"/>
    </source>
</evidence>
<sequence length="438" mass="46837">MRPIGRLADADTRALLQDASSPLAGVLLGLVALILVAGFGWAAWAEVEEIVRAQGRVEPAGRVKLVNHARGGRVAEVMVREGDQVTAGAPLLRLDPDVREPEHAELLGRWQVRTAEVARLESEAEGTPLAVDPAVVTARPDLVEAEAGLLQARAAALAGRRETLTQAIETRRGAVREALAGVAQRQNGLKLLRQQAEAVSELTERGFYPRIKHTSMQKEVADGEGELERAKAAAAAARAALAESESRLAGLETEWKSEVLAELARARADRDRLREQLRAQDVLLEGMLLRAPVDGIVQDLAVAGPGQAVGANETLLRIVPSEEGLVVEARVANEDIGRLREGLTATVKVHAYDFLRFGSLSGRIARIAADAVPEPLTGNLSYPVTVVTDTARLGAAPGELEIAPGMVVDVELTVGERTILSYLTDRLFRTGEAAFREG</sequence>
<comment type="subcellular location">
    <subcellularLocation>
        <location evidence="1 9">Cell inner membrane</location>
        <topology evidence="1 9">Single-pass membrane protein</topology>
    </subcellularLocation>
</comment>
<feature type="coiled-coil region" evidence="10">
    <location>
        <begin position="227"/>
        <end position="283"/>
    </location>
</feature>
<feature type="domain" description="AprE-like beta-barrel" evidence="12">
    <location>
        <begin position="325"/>
        <end position="414"/>
    </location>
</feature>
<dbReference type="PANTHER" id="PTHR30386">
    <property type="entry name" value="MEMBRANE FUSION SUBUNIT OF EMRAB-TOLC MULTIDRUG EFFLUX PUMP"/>
    <property type="match status" value="1"/>
</dbReference>
<reference evidence="13 14" key="1">
    <citation type="submission" date="2023-03" db="EMBL/GenBank/DDBJ databases">
        <title>YIM 152171 draft genome.</title>
        <authorList>
            <person name="Yang Z."/>
        </authorList>
    </citation>
    <scope>NUCLEOTIDE SEQUENCE [LARGE SCALE GENOMIC DNA]</scope>
    <source>
        <strain evidence="13 14">YIM 152171</strain>
    </source>
</reference>
<keyword evidence="3 9" id="KW-0813">Transport</keyword>
<dbReference type="EMBL" id="JARGEQ010000092">
    <property type="protein sequence ID" value="MDF1586722.1"/>
    <property type="molecule type" value="Genomic_DNA"/>
</dbReference>
<dbReference type="SUPFAM" id="SSF111369">
    <property type="entry name" value="HlyD-like secretion proteins"/>
    <property type="match status" value="1"/>
</dbReference>
<evidence type="ECO:0000256" key="2">
    <source>
        <dbReference type="ARBA" id="ARBA00009477"/>
    </source>
</evidence>
<dbReference type="InterPro" id="IPR058982">
    <property type="entry name" value="Beta-barrel_AprE"/>
</dbReference>
<dbReference type="Pfam" id="PF26002">
    <property type="entry name" value="Beta-barrel_AprE"/>
    <property type="match status" value="1"/>
</dbReference>
<evidence type="ECO:0000256" key="5">
    <source>
        <dbReference type="ARBA" id="ARBA00022519"/>
    </source>
</evidence>
<feature type="domain" description="AprE-like long alpha-helical hairpin" evidence="11">
    <location>
        <begin position="103"/>
        <end position="280"/>
    </location>
</feature>
<evidence type="ECO:0000256" key="10">
    <source>
        <dbReference type="SAM" id="Coils"/>
    </source>
</evidence>
<evidence type="ECO:0000256" key="4">
    <source>
        <dbReference type="ARBA" id="ARBA00022475"/>
    </source>
</evidence>
<comment type="similarity">
    <text evidence="2 9">Belongs to the membrane fusion protein (MFP) (TC 8.A.1) family.</text>
</comment>
<keyword evidence="8 9" id="KW-0472">Membrane</keyword>
<keyword evidence="4 9" id="KW-1003">Cell membrane</keyword>
<evidence type="ECO:0000313" key="13">
    <source>
        <dbReference type="EMBL" id="MDF1586722.1"/>
    </source>
</evidence>
<evidence type="ECO:0000313" key="14">
    <source>
        <dbReference type="Proteomes" id="UP001301140"/>
    </source>
</evidence>
<organism evidence="13 14">
    <name type="scientific">Marinimicrococcus flavescens</name>
    <dbReference type="NCBI Taxonomy" id="3031815"/>
    <lineage>
        <taxon>Bacteria</taxon>
        <taxon>Pseudomonadati</taxon>
        <taxon>Pseudomonadota</taxon>
        <taxon>Alphaproteobacteria</taxon>
        <taxon>Geminicoccales</taxon>
        <taxon>Geminicoccaceae</taxon>
        <taxon>Marinimicrococcus</taxon>
    </lineage>
</organism>
<keyword evidence="5 9" id="KW-0997">Cell inner membrane</keyword>
<evidence type="ECO:0000259" key="11">
    <source>
        <dbReference type="Pfam" id="PF25994"/>
    </source>
</evidence>
<evidence type="ECO:0000256" key="8">
    <source>
        <dbReference type="ARBA" id="ARBA00023136"/>
    </source>
</evidence>